<keyword evidence="1" id="KW-0732">Signal</keyword>
<keyword evidence="3" id="KW-1185">Reference proteome</keyword>
<reference evidence="3" key="1">
    <citation type="submission" date="2017-05" db="EMBL/GenBank/DDBJ databases">
        <authorList>
            <person name="Rodrigo-Torres L."/>
            <person name="Arahal R. D."/>
            <person name="Lucena T."/>
        </authorList>
    </citation>
    <scope>NUCLEOTIDE SEQUENCE [LARGE SCALE GENOMIC DNA]</scope>
    <source>
        <strain evidence="3">CECT 8649</strain>
    </source>
</reference>
<dbReference type="EMBL" id="FXXP01000001">
    <property type="protein sequence ID" value="SMX27400.1"/>
    <property type="molecule type" value="Genomic_DNA"/>
</dbReference>
<dbReference type="AlphaFoldDB" id="A0A238J9L6"/>
<gene>
    <name evidence="2" type="ORF">TRP8649_01505</name>
</gene>
<name>A0A238J9L6_9RHOB</name>
<feature type="chain" id="PRO_5012082403" description="Secreted protein" evidence="1">
    <location>
        <begin position="21"/>
        <end position="192"/>
    </location>
</feature>
<evidence type="ECO:0000256" key="1">
    <source>
        <dbReference type="SAM" id="SignalP"/>
    </source>
</evidence>
<feature type="signal peptide" evidence="1">
    <location>
        <begin position="1"/>
        <end position="20"/>
    </location>
</feature>
<dbReference type="RefSeq" id="WP_099243550.1">
    <property type="nucleotide sequence ID" value="NZ_FXXP01000001.1"/>
</dbReference>
<evidence type="ECO:0000313" key="2">
    <source>
        <dbReference type="EMBL" id="SMX27400.1"/>
    </source>
</evidence>
<organism evidence="2 3">
    <name type="scientific">Pelagimonas phthalicica</name>
    <dbReference type="NCBI Taxonomy" id="1037362"/>
    <lineage>
        <taxon>Bacteria</taxon>
        <taxon>Pseudomonadati</taxon>
        <taxon>Pseudomonadota</taxon>
        <taxon>Alphaproteobacteria</taxon>
        <taxon>Rhodobacterales</taxon>
        <taxon>Roseobacteraceae</taxon>
        <taxon>Pelagimonas</taxon>
    </lineage>
</organism>
<proteinExistence type="predicted"/>
<accession>A0A238J9L6</accession>
<evidence type="ECO:0000313" key="3">
    <source>
        <dbReference type="Proteomes" id="UP000225972"/>
    </source>
</evidence>
<sequence>MKTVLLGSCLGLLSAGAVWADCPVAADLDKGIRFTVNAQESETIRNYGDGVLLSLYEVEGATGSHVLLGQGIYLLQLMDIEDGKPLASTRSTYAYAMRPSEMPVPTPNGGWNAQYMSEGFEAQSVEYVFGALTKQSFGECSYDMIPVDAVYQPAGDHEILHYFPELGLSYLAGYYDNGKLERYSYVGISAVE</sequence>
<protein>
    <recommendedName>
        <fullName evidence="4">Secreted protein</fullName>
    </recommendedName>
</protein>
<dbReference type="Proteomes" id="UP000225972">
    <property type="component" value="Unassembled WGS sequence"/>
</dbReference>
<dbReference type="OrthoDB" id="7872144at2"/>
<evidence type="ECO:0008006" key="4">
    <source>
        <dbReference type="Google" id="ProtNLM"/>
    </source>
</evidence>